<accession>A0A0A8YES7</accession>
<proteinExistence type="predicted"/>
<dbReference type="AlphaFoldDB" id="A0A0A8YES7"/>
<sequence length="45" mass="5333">MFICKTANRLQTSKIMFTLPYPSESALSLYNYVRNECGQNELYYM</sequence>
<name>A0A0A8YES7_ARUDO</name>
<reference evidence="1" key="1">
    <citation type="submission" date="2014-09" db="EMBL/GenBank/DDBJ databases">
        <authorList>
            <person name="Magalhaes I.L.F."/>
            <person name="Oliveira U."/>
            <person name="Santos F.R."/>
            <person name="Vidigal T.H.D.A."/>
            <person name="Brescovit A.D."/>
            <person name="Santos A.J."/>
        </authorList>
    </citation>
    <scope>NUCLEOTIDE SEQUENCE</scope>
    <source>
        <tissue evidence="1">Shoot tissue taken approximately 20 cm above the soil surface</tissue>
    </source>
</reference>
<protein>
    <submittedName>
        <fullName evidence="1">Uncharacterized protein</fullName>
    </submittedName>
</protein>
<dbReference type="EMBL" id="GBRH01274200">
    <property type="protein sequence ID" value="JAD23695.1"/>
    <property type="molecule type" value="Transcribed_RNA"/>
</dbReference>
<reference evidence="1" key="2">
    <citation type="journal article" date="2015" name="Data Brief">
        <title>Shoot transcriptome of the giant reed, Arundo donax.</title>
        <authorList>
            <person name="Barrero R.A."/>
            <person name="Guerrero F.D."/>
            <person name="Moolhuijzen P."/>
            <person name="Goolsby J.A."/>
            <person name="Tidwell J."/>
            <person name="Bellgard S.E."/>
            <person name="Bellgard M.I."/>
        </authorList>
    </citation>
    <scope>NUCLEOTIDE SEQUENCE</scope>
    <source>
        <tissue evidence="1">Shoot tissue taken approximately 20 cm above the soil surface</tissue>
    </source>
</reference>
<organism evidence="1">
    <name type="scientific">Arundo donax</name>
    <name type="common">Giant reed</name>
    <name type="synonym">Donax arundinaceus</name>
    <dbReference type="NCBI Taxonomy" id="35708"/>
    <lineage>
        <taxon>Eukaryota</taxon>
        <taxon>Viridiplantae</taxon>
        <taxon>Streptophyta</taxon>
        <taxon>Embryophyta</taxon>
        <taxon>Tracheophyta</taxon>
        <taxon>Spermatophyta</taxon>
        <taxon>Magnoliopsida</taxon>
        <taxon>Liliopsida</taxon>
        <taxon>Poales</taxon>
        <taxon>Poaceae</taxon>
        <taxon>PACMAD clade</taxon>
        <taxon>Arundinoideae</taxon>
        <taxon>Arundineae</taxon>
        <taxon>Arundo</taxon>
    </lineage>
</organism>
<evidence type="ECO:0000313" key="1">
    <source>
        <dbReference type="EMBL" id="JAD23695.1"/>
    </source>
</evidence>